<organism evidence="4 5">
    <name type="scientific">Gonium pectorale</name>
    <name type="common">Green alga</name>
    <dbReference type="NCBI Taxonomy" id="33097"/>
    <lineage>
        <taxon>Eukaryota</taxon>
        <taxon>Viridiplantae</taxon>
        <taxon>Chlorophyta</taxon>
        <taxon>core chlorophytes</taxon>
        <taxon>Chlorophyceae</taxon>
        <taxon>CS clade</taxon>
        <taxon>Chlamydomonadales</taxon>
        <taxon>Volvocaceae</taxon>
        <taxon>Gonium</taxon>
    </lineage>
</organism>
<accession>A0A150GKN3</accession>
<dbReference type="Gene3D" id="2.60.40.150">
    <property type="entry name" value="C2 domain"/>
    <property type="match status" value="1"/>
</dbReference>
<dbReference type="EMBL" id="LSYV01000018">
    <property type="protein sequence ID" value="KXZ50285.1"/>
    <property type="molecule type" value="Genomic_DNA"/>
</dbReference>
<keyword evidence="1" id="KW-0479">Metal-binding</keyword>
<dbReference type="GO" id="GO:0016020">
    <property type="term" value="C:membrane"/>
    <property type="evidence" value="ECO:0007669"/>
    <property type="project" value="TreeGrafter"/>
</dbReference>
<feature type="domain" description="C2" evidence="3">
    <location>
        <begin position="1"/>
        <end position="116"/>
    </location>
</feature>
<dbReference type="AlphaFoldDB" id="A0A150GKN3"/>
<keyword evidence="5" id="KW-1185">Reference proteome</keyword>
<dbReference type="STRING" id="33097.A0A150GKN3"/>
<proteinExistence type="predicted"/>
<gene>
    <name evidence="4" type="ORF">GPECTOR_17g924</name>
</gene>
<keyword evidence="2" id="KW-0106">Calcium</keyword>
<protein>
    <recommendedName>
        <fullName evidence="3">C2 domain-containing protein</fullName>
    </recommendedName>
</protein>
<dbReference type="CDD" id="cd00030">
    <property type="entry name" value="C2"/>
    <property type="match status" value="1"/>
</dbReference>
<dbReference type="PANTHER" id="PTHR45911:SF4">
    <property type="entry name" value="MULTIPLE C2 AND TRANSMEMBRANE DOMAIN-CONTAINING PROTEIN"/>
    <property type="match status" value="1"/>
</dbReference>
<dbReference type="Pfam" id="PF00168">
    <property type="entry name" value="C2"/>
    <property type="match status" value="1"/>
</dbReference>
<sequence length="411" mass="43306">MHGYGSPQLVDLELNIKGAQALPRMDFVGHCDPYVVVKIMSPDGHQKLFQYKTSVIYNTANPVFDEEVNLRNVPLGALLFFEVYDKDHLTADDIVGTCELRLEAASAGGIGVQLPIRPARNVPARAGSLDLGLRHRPSVAAPGPVLHCGPVRYRVSVSSLAGAVTGHTDESGWLAYAAYKLSLAGLPLFFPEGAAVHWNVQYDKAQQAGIFTNPVMIKAIRTQHSVLYADGGDKKSRGVLRGGGDLVALLRGGVRGGQRRYYTYAICADGSLCFSETGAAFFADFMSKHAMHAGCAENVVYAGEFCLVPPGLPLPQLPDGLAPADTAGGTAASAADAALAEAAAAGVPALAHIANSAVAAPSGTYAPPAAKLPALAALLGFNLRGLRVEVLESRDPRLAELHRRIPSRVRA</sequence>
<name>A0A150GKN3_GONPE</name>
<reference evidence="5" key="1">
    <citation type="journal article" date="2016" name="Nat. Commun.">
        <title>The Gonium pectorale genome demonstrates co-option of cell cycle regulation during the evolution of multicellularity.</title>
        <authorList>
            <person name="Hanschen E.R."/>
            <person name="Marriage T.N."/>
            <person name="Ferris P.J."/>
            <person name="Hamaji T."/>
            <person name="Toyoda A."/>
            <person name="Fujiyama A."/>
            <person name="Neme R."/>
            <person name="Noguchi H."/>
            <person name="Minakuchi Y."/>
            <person name="Suzuki M."/>
            <person name="Kawai-Toyooka H."/>
            <person name="Smith D.R."/>
            <person name="Sparks H."/>
            <person name="Anderson J."/>
            <person name="Bakaric R."/>
            <person name="Luria V."/>
            <person name="Karger A."/>
            <person name="Kirschner M.W."/>
            <person name="Durand P.M."/>
            <person name="Michod R.E."/>
            <person name="Nozaki H."/>
            <person name="Olson B.J."/>
        </authorList>
    </citation>
    <scope>NUCLEOTIDE SEQUENCE [LARGE SCALE GENOMIC DNA]</scope>
    <source>
        <strain evidence="5">NIES-2863</strain>
    </source>
</reference>
<dbReference type="InterPro" id="IPR000008">
    <property type="entry name" value="C2_dom"/>
</dbReference>
<evidence type="ECO:0000256" key="1">
    <source>
        <dbReference type="ARBA" id="ARBA00022723"/>
    </source>
</evidence>
<dbReference type="GO" id="GO:0005509">
    <property type="term" value="F:calcium ion binding"/>
    <property type="evidence" value="ECO:0007669"/>
    <property type="project" value="TreeGrafter"/>
</dbReference>
<dbReference type="PROSITE" id="PS50004">
    <property type="entry name" value="C2"/>
    <property type="match status" value="1"/>
</dbReference>
<evidence type="ECO:0000259" key="3">
    <source>
        <dbReference type="PROSITE" id="PS50004"/>
    </source>
</evidence>
<evidence type="ECO:0000313" key="5">
    <source>
        <dbReference type="Proteomes" id="UP000075714"/>
    </source>
</evidence>
<dbReference type="SMART" id="SM00239">
    <property type="entry name" value="C2"/>
    <property type="match status" value="1"/>
</dbReference>
<evidence type="ECO:0000256" key="2">
    <source>
        <dbReference type="ARBA" id="ARBA00022837"/>
    </source>
</evidence>
<dbReference type="Proteomes" id="UP000075714">
    <property type="component" value="Unassembled WGS sequence"/>
</dbReference>
<dbReference type="OrthoDB" id="73919at2759"/>
<comment type="caution">
    <text evidence="4">The sequence shown here is derived from an EMBL/GenBank/DDBJ whole genome shotgun (WGS) entry which is preliminary data.</text>
</comment>
<dbReference type="InterPro" id="IPR035892">
    <property type="entry name" value="C2_domain_sf"/>
</dbReference>
<dbReference type="PANTHER" id="PTHR45911">
    <property type="entry name" value="C2 DOMAIN-CONTAINING PROTEIN"/>
    <property type="match status" value="1"/>
</dbReference>
<dbReference type="SUPFAM" id="SSF49562">
    <property type="entry name" value="C2 domain (Calcium/lipid-binding domain, CaLB)"/>
    <property type="match status" value="1"/>
</dbReference>
<evidence type="ECO:0000313" key="4">
    <source>
        <dbReference type="EMBL" id="KXZ50285.1"/>
    </source>
</evidence>